<evidence type="ECO:0000259" key="3">
    <source>
        <dbReference type="Pfam" id="PF08281"/>
    </source>
</evidence>
<protein>
    <submittedName>
        <fullName evidence="4">RNA polymerase sigma factor SigJ</fullName>
    </submittedName>
</protein>
<evidence type="ECO:0000259" key="2">
    <source>
        <dbReference type="Pfam" id="PF04542"/>
    </source>
</evidence>
<feature type="domain" description="RNA polymerase sigma-70 region 2" evidence="2">
    <location>
        <begin position="9"/>
        <end position="71"/>
    </location>
</feature>
<dbReference type="Proteomes" id="UP000679992">
    <property type="component" value="Unassembled WGS sequence"/>
</dbReference>
<organism evidence="4 5">
    <name type="scientific">Paenibacillus vini</name>
    <dbReference type="NCBI Taxonomy" id="1476024"/>
    <lineage>
        <taxon>Bacteria</taxon>
        <taxon>Bacillati</taxon>
        <taxon>Bacillota</taxon>
        <taxon>Bacilli</taxon>
        <taxon>Bacillales</taxon>
        <taxon>Paenibacillaceae</taxon>
        <taxon>Paenibacillus</taxon>
    </lineage>
</organism>
<dbReference type="Gene3D" id="1.10.10.10">
    <property type="entry name" value="Winged helix-like DNA-binding domain superfamily/Winged helix DNA-binding domain"/>
    <property type="match status" value="1"/>
</dbReference>
<dbReference type="InterPro" id="IPR014284">
    <property type="entry name" value="RNA_pol_sigma-70_dom"/>
</dbReference>
<dbReference type="SUPFAM" id="SSF88659">
    <property type="entry name" value="Sigma3 and sigma4 domains of RNA polymerase sigma factors"/>
    <property type="match status" value="1"/>
</dbReference>
<dbReference type="InterPro" id="IPR007627">
    <property type="entry name" value="RNA_pol_sigma70_r2"/>
</dbReference>
<dbReference type="PANTHER" id="PTHR30173">
    <property type="entry name" value="SIGMA 19 FACTOR"/>
    <property type="match status" value="1"/>
</dbReference>
<name>A0ABQ4M807_9BACL</name>
<dbReference type="InterPro" id="IPR013324">
    <property type="entry name" value="RNA_pol_sigma_r3/r4-like"/>
</dbReference>
<dbReference type="Gene3D" id="1.10.1740.10">
    <property type="match status" value="1"/>
</dbReference>
<sequence>MTTDLEQYYHENKSNLTALSYRLTGSWVEAEDIVQETFLAMFENAAGLEHIRAPGPYFRRAVVNRSLNAIQSPRLSRETYFGTWLPEPVFLQTSHAADEPILREEQISYAFMTMLEHLSPQERAVFVLRESFGIEYDEIASILGKNEAACRKLLSRARKKLGPVPPESPPSDQIVPGWVSAFLKAARTGEFAPLLEMFNEDAVMWSDGGGKVRSAIHPITSRKRIIAFWAGITKKGSMEGDLVPTLINGQEGLVLYRNGVAVKVILIEGDHTGHIVNIYLITNPDKLIHVPAKK</sequence>
<dbReference type="PANTHER" id="PTHR30173:SF36">
    <property type="entry name" value="ECF RNA POLYMERASE SIGMA FACTOR SIGJ"/>
    <property type="match status" value="1"/>
</dbReference>
<reference evidence="4 5" key="1">
    <citation type="submission" date="2021-03" db="EMBL/GenBank/DDBJ databases">
        <title>Antimicrobial resistance genes in bacteria isolated from Japanese honey, and their potential for conferring macrolide and lincosamide resistance in the American foulbrood pathogen Paenibacillus larvae.</title>
        <authorList>
            <person name="Okamoto M."/>
            <person name="Kumagai M."/>
            <person name="Kanamori H."/>
            <person name="Takamatsu D."/>
        </authorList>
    </citation>
    <scope>NUCLEOTIDE SEQUENCE [LARGE SCALE GENOMIC DNA]</scope>
    <source>
        <strain evidence="4 5">J42TS3</strain>
    </source>
</reference>
<evidence type="ECO:0000313" key="4">
    <source>
        <dbReference type="EMBL" id="GIP52128.1"/>
    </source>
</evidence>
<dbReference type="InterPro" id="IPR032710">
    <property type="entry name" value="NTF2-like_dom_sf"/>
</dbReference>
<feature type="domain" description="RNA polymerase sigma factor 70 region 4 type 2" evidence="3">
    <location>
        <begin position="110"/>
        <end position="161"/>
    </location>
</feature>
<dbReference type="InterPro" id="IPR013249">
    <property type="entry name" value="RNA_pol_sigma70_r4_t2"/>
</dbReference>
<keyword evidence="5" id="KW-1185">Reference proteome</keyword>
<dbReference type="SUPFAM" id="SSF54427">
    <property type="entry name" value="NTF2-like"/>
    <property type="match status" value="1"/>
</dbReference>
<gene>
    <name evidence="4" type="primary">rpoE_2</name>
    <name evidence="4" type="ORF">J42TS3_11630</name>
</gene>
<dbReference type="EMBL" id="BOSL01000003">
    <property type="protein sequence ID" value="GIP52128.1"/>
    <property type="molecule type" value="Genomic_DNA"/>
</dbReference>
<dbReference type="Pfam" id="PF08281">
    <property type="entry name" value="Sigma70_r4_2"/>
    <property type="match status" value="1"/>
</dbReference>
<proteinExistence type="predicted"/>
<comment type="caution">
    <text evidence="4">The sequence shown here is derived from an EMBL/GenBank/DDBJ whole genome shotgun (WGS) entry which is preliminary data.</text>
</comment>
<dbReference type="CDD" id="cd06171">
    <property type="entry name" value="Sigma70_r4"/>
    <property type="match status" value="1"/>
</dbReference>
<dbReference type="RefSeq" id="WP_213654078.1">
    <property type="nucleotide sequence ID" value="NZ_BOSL01000003.1"/>
</dbReference>
<dbReference type="InterPro" id="IPR013325">
    <property type="entry name" value="RNA_pol_sigma_r2"/>
</dbReference>
<accession>A0ABQ4M807</accession>
<dbReference type="SUPFAM" id="SSF88946">
    <property type="entry name" value="Sigma2 domain of RNA polymerase sigma factors"/>
    <property type="match status" value="1"/>
</dbReference>
<evidence type="ECO:0000313" key="5">
    <source>
        <dbReference type="Proteomes" id="UP000679992"/>
    </source>
</evidence>
<comment type="subunit">
    <text evidence="1">Interacts transiently with the RNA polymerase catalytic core formed by RpoA, RpoB, RpoC and RpoZ (2 alpha, 1 beta, 1 beta' and 1 omega subunit) to form the RNA polymerase holoenzyme that can initiate transcription.</text>
</comment>
<dbReference type="InterPro" id="IPR052704">
    <property type="entry name" value="ECF_Sigma-70_Domain"/>
</dbReference>
<evidence type="ECO:0000256" key="1">
    <source>
        <dbReference type="ARBA" id="ARBA00011344"/>
    </source>
</evidence>
<dbReference type="InterPro" id="IPR036388">
    <property type="entry name" value="WH-like_DNA-bd_sf"/>
</dbReference>
<dbReference type="Pfam" id="PF04542">
    <property type="entry name" value="Sigma70_r2"/>
    <property type="match status" value="1"/>
</dbReference>
<dbReference type="NCBIfam" id="TIGR02937">
    <property type="entry name" value="sigma70-ECF"/>
    <property type="match status" value="1"/>
</dbReference>